<evidence type="ECO:0000313" key="1">
    <source>
        <dbReference type="EMBL" id="MCW9711745.1"/>
    </source>
</evidence>
<comment type="caution">
    <text evidence="1">The sequence shown here is derived from an EMBL/GenBank/DDBJ whole genome shotgun (WGS) entry which is preliminary data.</text>
</comment>
<keyword evidence="1" id="KW-0489">Methyltransferase</keyword>
<dbReference type="InterPro" id="IPR029063">
    <property type="entry name" value="SAM-dependent_MTases_sf"/>
</dbReference>
<sequence>MVKKLAKQIIGSMGFELSRFSESEKKVAEEFEWDLELFAYKDFQVARGIAYSGLMTVDEARFLSTLVQRTSEEDPIIEIGTLFGFSTMVVTINKSKAQKLITVDNYSWNPHNISPVAHKLATASRLQDASSNHNVEILNKSKNDFYNEYSGPIPGLFFCDANHEYESTLDDLRWARQVGAKIICGHDYKSKFPGVKKAVKEFGGPSELVGSLFVL</sequence>
<keyword evidence="1" id="KW-0808">Transferase</keyword>
<gene>
    <name evidence="1" type="ORF">LQ318_02405</name>
</gene>
<evidence type="ECO:0000313" key="2">
    <source>
        <dbReference type="Proteomes" id="UP001207337"/>
    </source>
</evidence>
<dbReference type="GO" id="GO:0032259">
    <property type="term" value="P:methylation"/>
    <property type="evidence" value="ECO:0007669"/>
    <property type="project" value="UniProtKB-KW"/>
</dbReference>
<accession>A0ABT3PV63</accession>
<dbReference type="Gene3D" id="3.40.50.150">
    <property type="entry name" value="Vaccinia Virus protein VP39"/>
    <property type="match status" value="1"/>
</dbReference>
<dbReference type="GO" id="GO:0008168">
    <property type="term" value="F:methyltransferase activity"/>
    <property type="evidence" value="ECO:0007669"/>
    <property type="project" value="UniProtKB-KW"/>
</dbReference>
<name>A0ABT3PV63_9BACT</name>
<reference evidence="1 2" key="1">
    <citation type="submission" date="2021-11" db="EMBL/GenBank/DDBJ databases">
        <title>Aliifidinibius sp. nov., a new bacterium isolated from saline soil.</title>
        <authorList>
            <person name="Galisteo C."/>
            <person name="De La Haba R."/>
            <person name="Sanchez-Porro C."/>
            <person name="Ventosa A."/>
        </authorList>
    </citation>
    <scope>NUCLEOTIDE SEQUENCE [LARGE SCALE GENOMIC DNA]</scope>
    <source>
        <strain evidence="1 2">KACC 190600</strain>
    </source>
</reference>
<dbReference type="Proteomes" id="UP001207337">
    <property type="component" value="Unassembled WGS sequence"/>
</dbReference>
<dbReference type="RefSeq" id="WP_265787217.1">
    <property type="nucleotide sequence ID" value="NZ_BAABRS010000001.1"/>
</dbReference>
<organism evidence="1 2">
    <name type="scientific">Fodinibius salicampi</name>
    <dbReference type="NCBI Taxonomy" id="1920655"/>
    <lineage>
        <taxon>Bacteria</taxon>
        <taxon>Pseudomonadati</taxon>
        <taxon>Balneolota</taxon>
        <taxon>Balneolia</taxon>
        <taxon>Balneolales</taxon>
        <taxon>Balneolaceae</taxon>
        <taxon>Fodinibius</taxon>
    </lineage>
</organism>
<proteinExistence type="predicted"/>
<protein>
    <submittedName>
        <fullName evidence="1">Class I SAM-dependent methyltransferase</fullName>
    </submittedName>
</protein>
<dbReference type="Pfam" id="PF13578">
    <property type="entry name" value="Methyltransf_24"/>
    <property type="match status" value="1"/>
</dbReference>
<keyword evidence="2" id="KW-1185">Reference proteome</keyword>
<dbReference type="EMBL" id="JAJNDC010000001">
    <property type="protein sequence ID" value="MCW9711745.1"/>
    <property type="molecule type" value="Genomic_DNA"/>
</dbReference>